<comment type="caution">
    <text evidence="6">The sequence shown here is derived from an EMBL/GenBank/DDBJ whole genome shotgun (WGS) entry which is preliminary data.</text>
</comment>
<evidence type="ECO:0000313" key="6">
    <source>
        <dbReference type="EMBL" id="KGP74524.1"/>
    </source>
</evidence>
<feature type="domain" description="Type I restriction modification DNA specificity" evidence="5">
    <location>
        <begin position="203"/>
        <end position="387"/>
    </location>
</feature>
<dbReference type="eggNOG" id="COG0732">
    <property type="taxonomic scope" value="Bacteria"/>
</dbReference>
<dbReference type="REBASE" id="132337">
    <property type="entry name" value="S.PyaY32ORF12745P"/>
</dbReference>
<dbReference type="OrthoDB" id="9811611at2"/>
<dbReference type="PANTHER" id="PTHR30408">
    <property type="entry name" value="TYPE-1 RESTRICTION ENZYME ECOKI SPECIFICITY PROTEIN"/>
    <property type="match status" value="1"/>
</dbReference>
<feature type="coiled-coil region" evidence="4">
    <location>
        <begin position="242"/>
        <end position="269"/>
    </location>
</feature>
<dbReference type="Gene3D" id="3.90.220.20">
    <property type="entry name" value="DNA methylase specificity domains"/>
    <property type="match status" value="2"/>
</dbReference>
<keyword evidence="3" id="KW-0238">DNA-binding</keyword>
<keyword evidence="4" id="KW-0175">Coiled coil</keyword>
<gene>
    <name evidence="6" type="ORF">N782_12740</name>
</gene>
<dbReference type="Proteomes" id="UP000030147">
    <property type="component" value="Unassembled WGS sequence"/>
</dbReference>
<dbReference type="Pfam" id="PF01420">
    <property type="entry name" value="Methylase_S"/>
    <property type="match status" value="2"/>
</dbReference>
<dbReference type="AlphaFoldDB" id="A0A0A2TG41"/>
<dbReference type="InterPro" id="IPR044946">
    <property type="entry name" value="Restrct_endonuc_typeI_TRD_sf"/>
</dbReference>
<dbReference type="CDD" id="cd17254">
    <property type="entry name" value="RMtype1_S_FclI-TRD1-CR1_like"/>
    <property type="match status" value="1"/>
</dbReference>
<dbReference type="InterPro" id="IPR000055">
    <property type="entry name" value="Restrct_endonuc_typeI_TRD"/>
</dbReference>
<sequence>MMREYPENWKIMKQSDFSTFYNGRAFKQKEFKDSGTPIVRIQNLTGKGQTVYTDMTLKDEKYISEGDLIYAWSATFGPYIWKGPKAVYHYHIWKIECDNSIIDKMFFYYQLHLLSSSSSAHKNGAVFAHLTKGFMENYEVPVPPLKEQEKISQILSSIDQTIKKTEQIIDQTARLKKGIMQRLFTSGVSHDEYRNTTIGEIPKLWDLKNVKNLAILGPQNGLYKPSSEYGKGTFIVVLNDLYRNERKINDFLEDKVKITQNELNRYKLKENDLLVNRVSKQIEGVAKVILVDKIYDDTVYESNMIRIRLETSKILPEFYSYFSFTNAYYKQVAKIAKYSNQASVSQDGIENILVPLPSIGEQYEIVNVLNSLEDKLNIERKKLSQLNLTKKGLMEQLLTGKVRVPLDDEEVVPS</sequence>
<protein>
    <recommendedName>
        <fullName evidence="5">Type I restriction modification DNA specificity domain-containing protein</fullName>
    </recommendedName>
</protein>
<accession>A0A0A2TG41</accession>
<organism evidence="6 7">
    <name type="scientific">Pontibacillus yanchengensis Y32</name>
    <dbReference type="NCBI Taxonomy" id="1385514"/>
    <lineage>
        <taxon>Bacteria</taxon>
        <taxon>Bacillati</taxon>
        <taxon>Bacillota</taxon>
        <taxon>Bacilli</taxon>
        <taxon>Bacillales</taxon>
        <taxon>Bacillaceae</taxon>
        <taxon>Pontibacillus</taxon>
    </lineage>
</organism>
<dbReference type="STRING" id="1385514.N782_12740"/>
<keyword evidence="2" id="KW-0680">Restriction system</keyword>
<dbReference type="RefSeq" id="WP_052111097.1">
    <property type="nucleotide sequence ID" value="NZ_AVBF01000002.1"/>
</dbReference>
<dbReference type="CDD" id="cd17517">
    <property type="entry name" value="RMtype1_S_EcoKI_StySPI-TRD2-CR2_like"/>
    <property type="match status" value="1"/>
</dbReference>
<dbReference type="EMBL" id="AVBF01000002">
    <property type="protein sequence ID" value="KGP74524.1"/>
    <property type="molecule type" value="Genomic_DNA"/>
</dbReference>
<evidence type="ECO:0000256" key="4">
    <source>
        <dbReference type="SAM" id="Coils"/>
    </source>
</evidence>
<evidence type="ECO:0000313" key="7">
    <source>
        <dbReference type="Proteomes" id="UP000030147"/>
    </source>
</evidence>
<dbReference type="SUPFAM" id="SSF116734">
    <property type="entry name" value="DNA methylase specificity domain"/>
    <property type="match status" value="2"/>
</dbReference>
<evidence type="ECO:0000259" key="5">
    <source>
        <dbReference type="Pfam" id="PF01420"/>
    </source>
</evidence>
<feature type="domain" description="Type I restriction modification DNA specificity" evidence="5">
    <location>
        <begin position="6"/>
        <end position="171"/>
    </location>
</feature>
<evidence type="ECO:0000256" key="1">
    <source>
        <dbReference type="ARBA" id="ARBA00010923"/>
    </source>
</evidence>
<dbReference type="PANTHER" id="PTHR30408:SF12">
    <property type="entry name" value="TYPE I RESTRICTION ENZYME MJAVIII SPECIFICITY SUBUNIT"/>
    <property type="match status" value="1"/>
</dbReference>
<name>A0A0A2TG41_9BACI</name>
<comment type="similarity">
    <text evidence="1">Belongs to the type-I restriction system S methylase family.</text>
</comment>
<evidence type="ECO:0000256" key="2">
    <source>
        <dbReference type="ARBA" id="ARBA00022747"/>
    </source>
</evidence>
<proteinExistence type="inferred from homology"/>
<evidence type="ECO:0000256" key="3">
    <source>
        <dbReference type="ARBA" id="ARBA00023125"/>
    </source>
</evidence>
<keyword evidence="7" id="KW-1185">Reference proteome</keyword>
<reference evidence="6 7" key="1">
    <citation type="journal article" date="2015" name="Stand. Genomic Sci.">
        <title>High quality draft genome sequence of the moderately halophilic bacterium Pontibacillus yanchengensis Y32(T) and comparison among Pontibacillus genomes.</title>
        <authorList>
            <person name="Huang J."/>
            <person name="Qiao Z.X."/>
            <person name="Tang J.W."/>
            <person name="Wang G."/>
        </authorList>
    </citation>
    <scope>NUCLEOTIDE SEQUENCE [LARGE SCALE GENOMIC DNA]</scope>
    <source>
        <strain evidence="6 7">Y32</strain>
    </source>
</reference>
<dbReference type="GO" id="GO:0003677">
    <property type="term" value="F:DNA binding"/>
    <property type="evidence" value="ECO:0007669"/>
    <property type="project" value="UniProtKB-KW"/>
</dbReference>
<dbReference type="Gene3D" id="1.10.287.1120">
    <property type="entry name" value="Bipartite methylase S protein"/>
    <property type="match status" value="1"/>
</dbReference>
<dbReference type="GO" id="GO:0009307">
    <property type="term" value="P:DNA restriction-modification system"/>
    <property type="evidence" value="ECO:0007669"/>
    <property type="project" value="UniProtKB-KW"/>
</dbReference>
<dbReference type="InterPro" id="IPR052021">
    <property type="entry name" value="Type-I_RS_S_subunit"/>
</dbReference>